<evidence type="ECO:0000256" key="1">
    <source>
        <dbReference type="ARBA" id="ARBA00004267"/>
    </source>
</evidence>
<dbReference type="GO" id="GO:0005813">
    <property type="term" value="C:centrosome"/>
    <property type="evidence" value="ECO:0007669"/>
    <property type="project" value="TreeGrafter"/>
</dbReference>
<dbReference type="GO" id="GO:0033566">
    <property type="term" value="P:gamma-tubulin complex localization"/>
    <property type="evidence" value="ECO:0007669"/>
    <property type="project" value="InterPro"/>
</dbReference>
<evidence type="ECO:0000256" key="3">
    <source>
        <dbReference type="ARBA" id="ARBA00022490"/>
    </source>
</evidence>
<keyword evidence="3" id="KW-0963">Cytoplasm</keyword>
<comment type="subcellular location">
    <subcellularLocation>
        <location evidence="1">Cytoplasm</location>
        <location evidence="1">Cytoskeleton</location>
        <location evidence="1">Microtubule organizing center</location>
    </subcellularLocation>
</comment>
<gene>
    <name evidence="6" type="primary">LOC108052885</name>
</gene>
<dbReference type="RefSeq" id="XP_016990900.1">
    <property type="nucleotide sequence ID" value="XM_017135411.1"/>
</dbReference>
<dbReference type="GO" id="GO:0005819">
    <property type="term" value="C:spindle"/>
    <property type="evidence" value="ECO:0007669"/>
    <property type="project" value="TreeGrafter"/>
</dbReference>
<feature type="compositionally biased region" description="Basic and acidic residues" evidence="5">
    <location>
        <begin position="69"/>
        <end position="80"/>
    </location>
</feature>
<evidence type="ECO:0000256" key="5">
    <source>
        <dbReference type="SAM" id="MobiDB-lite"/>
    </source>
</evidence>
<proteinExistence type="inferred from homology"/>
<dbReference type="Pfam" id="PF12554">
    <property type="entry name" value="MOZART1"/>
    <property type="match status" value="1"/>
</dbReference>
<dbReference type="AlphaFoldDB" id="A0A6P4FK64"/>
<dbReference type="GO" id="GO:0090307">
    <property type="term" value="P:mitotic spindle assembly"/>
    <property type="evidence" value="ECO:0007669"/>
    <property type="project" value="TreeGrafter"/>
</dbReference>
<evidence type="ECO:0000313" key="6">
    <source>
        <dbReference type="RefSeq" id="XP_016990900.1"/>
    </source>
</evidence>
<accession>A0A6P4FK64</accession>
<dbReference type="GO" id="GO:0051415">
    <property type="term" value="P:microtubule nucleation by interphase microtubule organizing center"/>
    <property type="evidence" value="ECO:0007669"/>
    <property type="project" value="TreeGrafter"/>
</dbReference>
<dbReference type="GO" id="GO:0000931">
    <property type="term" value="C:gamma-tubulin ring complex"/>
    <property type="evidence" value="ECO:0007669"/>
    <property type="project" value="InterPro"/>
</dbReference>
<dbReference type="PANTHER" id="PTHR28520">
    <property type="entry name" value="MITOTIC-SPINDLE ORGANIZING PROTEIN 1"/>
    <property type="match status" value="1"/>
</dbReference>
<evidence type="ECO:0000256" key="4">
    <source>
        <dbReference type="ARBA" id="ARBA00023212"/>
    </source>
</evidence>
<evidence type="ECO:0000256" key="2">
    <source>
        <dbReference type="ARBA" id="ARBA00011015"/>
    </source>
</evidence>
<sequence length="90" mass="9996">MSENLSSERDLIVLHAMSQLVNAGLSKESLKICIELIKVGIEPGLLATVIKNIREEIKDEESDPVELQSKSEDLESKDVDEPCPPTHRTI</sequence>
<dbReference type="InterPro" id="IPR022214">
    <property type="entry name" value="MZT1"/>
</dbReference>
<dbReference type="PANTHER" id="PTHR28520:SF2">
    <property type="entry name" value="MITOTIC-SPINDLE ORGANIZING PROTEIN 1"/>
    <property type="match status" value="1"/>
</dbReference>
<dbReference type="GO" id="GO:0031021">
    <property type="term" value="C:interphase microtubule organizing center"/>
    <property type="evidence" value="ECO:0007669"/>
    <property type="project" value="TreeGrafter"/>
</dbReference>
<feature type="region of interest" description="Disordered" evidence="5">
    <location>
        <begin position="60"/>
        <end position="90"/>
    </location>
</feature>
<comment type="similarity">
    <text evidence="2">Belongs to the MOZART1 family.</text>
</comment>
<keyword evidence="4" id="KW-0206">Cytoskeleton</keyword>
<name>A0A6P4FK64_DRORH</name>
<protein>
    <submittedName>
        <fullName evidence="6">Mitotic-spindle organizing protein 1</fullName>
    </submittedName>
</protein>
<reference evidence="6" key="1">
    <citation type="submission" date="2025-08" db="UniProtKB">
        <authorList>
            <consortium name="RefSeq"/>
        </authorList>
    </citation>
    <scope>IDENTIFICATION</scope>
</reference>
<organism evidence="6">
    <name type="scientific">Drosophila rhopaloa</name>
    <name type="common">Fruit fly</name>
    <dbReference type="NCBI Taxonomy" id="1041015"/>
    <lineage>
        <taxon>Eukaryota</taxon>
        <taxon>Metazoa</taxon>
        <taxon>Ecdysozoa</taxon>
        <taxon>Arthropoda</taxon>
        <taxon>Hexapoda</taxon>
        <taxon>Insecta</taxon>
        <taxon>Pterygota</taxon>
        <taxon>Neoptera</taxon>
        <taxon>Endopterygota</taxon>
        <taxon>Diptera</taxon>
        <taxon>Brachycera</taxon>
        <taxon>Muscomorpha</taxon>
        <taxon>Ephydroidea</taxon>
        <taxon>Drosophilidae</taxon>
        <taxon>Drosophila</taxon>
        <taxon>Sophophora</taxon>
    </lineage>
</organism>